<reference evidence="2 3" key="1">
    <citation type="submission" date="2024-06" db="EMBL/GenBank/DDBJ databases">
        <title>Novosphingobium rhizovicinus M1R2S20.</title>
        <authorList>
            <person name="Sun J.-Q."/>
        </authorList>
    </citation>
    <scope>NUCLEOTIDE SEQUENCE [LARGE SCALE GENOMIC DNA]</scope>
    <source>
        <strain evidence="2 3">M1R2S20</strain>
    </source>
</reference>
<dbReference type="SUPFAM" id="SSF54427">
    <property type="entry name" value="NTF2-like"/>
    <property type="match status" value="1"/>
</dbReference>
<accession>A0ABV3RB00</accession>
<comment type="caution">
    <text evidence="2">The sequence shown here is derived from an EMBL/GenBank/DDBJ whole genome shotgun (WGS) entry which is preliminary data.</text>
</comment>
<dbReference type="InterPro" id="IPR037401">
    <property type="entry name" value="SnoaL-like"/>
</dbReference>
<gene>
    <name evidence="2" type="ORF">ABUH87_08795</name>
</gene>
<keyword evidence="3" id="KW-1185">Reference proteome</keyword>
<feature type="domain" description="SnoaL-like" evidence="1">
    <location>
        <begin position="6"/>
        <end position="126"/>
    </location>
</feature>
<protein>
    <submittedName>
        <fullName evidence="2">Nuclear transport factor 2 family protein</fullName>
    </submittedName>
</protein>
<dbReference type="Pfam" id="PF13577">
    <property type="entry name" value="SnoaL_4"/>
    <property type="match status" value="1"/>
</dbReference>
<sequence>MGFTGSIEERLAIRELYGMYGDASWRGDREQWLSCFTQDGRWTSHLFDATGHDELRATWDGLWEDWQYVAFLGEIGAMDVEGEAAQCRSYAREIVRLNSGGTFKLAGRYDDTLVKVKREWKFARRDYTLMIDEFPPEMQQP</sequence>
<dbReference type="EMBL" id="JBFNXR010000031">
    <property type="protein sequence ID" value="MEW9855266.1"/>
    <property type="molecule type" value="Genomic_DNA"/>
</dbReference>
<dbReference type="RefSeq" id="WP_367772599.1">
    <property type="nucleotide sequence ID" value="NZ_JBFNXR010000031.1"/>
</dbReference>
<dbReference type="Proteomes" id="UP001556118">
    <property type="component" value="Unassembled WGS sequence"/>
</dbReference>
<dbReference type="InterPro" id="IPR032710">
    <property type="entry name" value="NTF2-like_dom_sf"/>
</dbReference>
<evidence type="ECO:0000313" key="2">
    <source>
        <dbReference type="EMBL" id="MEW9855266.1"/>
    </source>
</evidence>
<name>A0ABV3RB00_9SPHN</name>
<proteinExistence type="predicted"/>
<organism evidence="2 3">
    <name type="scientific">Novosphingobium rhizovicinum</name>
    <dbReference type="NCBI Taxonomy" id="3228928"/>
    <lineage>
        <taxon>Bacteria</taxon>
        <taxon>Pseudomonadati</taxon>
        <taxon>Pseudomonadota</taxon>
        <taxon>Alphaproteobacteria</taxon>
        <taxon>Sphingomonadales</taxon>
        <taxon>Sphingomonadaceae</taxon>
        <taxon>Novosphingobium</taxon>
    </lineage>
</organism>
<evidence type="ECO:0000259" key="1">
    <source>
        <dbReference type="Pfam" id="PF13577"/>
    </source>
</evidence>
<dbReference type="Gene3D" id="3.10.450.50">
    <property type="match status" value="1"/>
</dbReference>
<evidence type="ECO:0000313" key="3">
    <source>
        <dbReference type="Proteomes" id="UP001556118"/>
    </source>
</evidence>